<reference evidence="1 2" key="1">
    <citation type="submission" date="2014-07" db="EMBL/GenBank/DDBJ databases">
        <title>Draft genome sequence of Thalassospira profundimaris R8-17.</title>
        <authorList>
            <person name="Lai Q."/>
            <person name="Shao Z."/>
        </authorList>
    </citation>
    <scope>NUCLEOTIDE SEQUENCE [LARGE SCALE GENOMIC DNA]</scope>
    <source>
        <strain evidence="1 2">R8-17</strain>
    </source>
</reference>
<dbReference type="RefSeq" id="WP_062957051.1">
    <property type="nucleotide sequence ID" value="NZ_JPWB01000002.1"/>
</dbReference>
<gene>
    <name evidence="1" type="ORF">TH6_05615</name>
</gene>
<organism evidence="1 2">
    <name type="scientific">Thalassospira profundimaris</name>
    <dbReference type="NCBI Taxonomy" id="502049"/>
    <lineage>
        <taxon>Bacteria</taxon>
        <taxon>Pseudomonadati</taxon>
        <taxon>Pseudomonadota</taxon>
        <taxon>Alphaproteobacteria</taxon>
        <taxon>Rhodospirillales</taxon>
        <taxon>Thalassospiraceae</taxon>
        <taxon>Thalassospira</taxon>
    </lineage>
</organism>
<sequence length="221" mass="24753">MSKGTPYISPEYNPHALQREWGFLVSAERHELFEAMHKSLGTFRAVLCGSVVQHAAEGSESSDAMPGHSAKVTSEGIAQEGEQLYREVGLDIMTLALLADVPASRPLHLTQHSLIGHWRWLRDVWRETQSRPKYDATAFQTRDAVSDAVQNGKNNLAVAELRKMFKEVQHAPENDGLYISFLNSLSLFCPFIGTELLWRQGRIDHDPLGRSGTKDKEGLIE</sequence>
<dbReference type="Proteomes" id="UP000253061">
    <property type="component" value="Unassembled WGS sequence"/>
</dbReference>
<dbReference type="EMBL" id="JPWB01000002">
    <property type="protein sequence ID" value="RCK24187.1"/>
    <property type="molecule type" value="Genomic_DNA"/>
</dbReference>
<evidence type="ECO:0000313" key="2">
    <source>
        <dbReference type="Proteomes" id="UP000253061"/>
    </source>
</evidence>
<comment type="caution">
    <text evidence="1">The sequence shown here is derived from an EMBL/GenBank/DDBJ whole genome shotgun (WGS) entry which is preliminary data.</text>
</comment>
<dbReference type="Gene3D" id="1.10.730.10">
    <property type="entry name" value="Isoleucyl-tRNA Synthetase, Domain 1"/>
    <property type="match status" value="1"/>
</dbReference>
<evidence type="ECO:0000313" key="1">
    <source>
        <dbReference type="EMBL" id="RCK24187.1"/>
    </source>
</evidence>
<dbReference type="AlphaFoldDB" id="A0A367VG63"/>
<protein>
    <submittedName>
        <fullName evidence="1">Uncharacterized protein</fullName>
    </submittedName>
</protein>
<name>A0A367VG63_9PROT</name>
<accession>A0A367VG63</accession>
<proteinExistence type="predicted"/>